<comment type="caution">
    <text evidence="2">The sequence shown here is derived from an EMBL/GenBank/DDBJ whole genome shotgun (WGS) entry which is preliminary data.</text>
</comment>
<dbReference type="RefSeq" id="WP_184636126.1">
    <property type="nucleotide sequence ID" value="NZ_JACIFZ010000001.1"/>
</dbReference>
<proteinExistence type="predicted"/>
<dbReference type="EMBL" id="JACIFZ010000001">
    <property type="protein sequence ID" value="MBB4220557.1"/>
    <property type="molecule type" value="Genomic_DNA"/>
</dbReference>
<dbReference type="PROSITE" id="PS51257">
    <property type="entry name" value="PROKAR_LIPOPROTEIN"/>
    <property type="match status" value="1"/>
</dbReference>
<dbReference type="Proteomes" id="UP000524450">
    <property type="component" value="Unassembled WGS sequence"/>
</dbReference>
<accession>A0A840FN27</accession>
<evidence type="ECO:0000313" key="3">
    <source>
        <dbReference type="Proteomes" id="UP000524450"/>
    </source>
</evidence>
<evidence type="ECO:0000313" key="2">
    <source>
        <dbReference type="EMBL" id="MBB4220557.1"/>
    </source>
</evidence>
<dbReference type="AlphaFoldDB" id="A0A840FN27"/>
<gene>
    <name evidence="2" type="ORF">GGD71_001304</name>
</gene>
<sequence>MKLTHITACALATLLVAGCASRGNPSMSFGGKLVEHSLLRIDDHVSFALEDGSETRNFTVSCNAEQAWLLYSDLRAGRSYPVTGPRYGVRKELVERQAQALKALPEVGRACQAARPDWREVQRSPDGLITLIDIASVETSDGALFFWGAFDYPRMDFDLPYRAPFGQKRERFRLECQTKSYAQMSGFDVDERGRVTDGRVEGIKAKPSVIGADTNSDYQSLFKAACGGASAMQALAVFAPRAKAMPDPRGLTAISPQVTNAISQLGLPPAPKRLKRIVLEGTWTRDGKTTSTRSEVQIEPDAAASIFRARSRDADGTRAQFASFAGLIDLSAFVNFLPGSATISQVMTDLSLTGDWQRMTVGSELRYATKKLSLFSMMGGVTYDYTTVCKIVGVSAAAGLHADLSGEAKRLECRMERDSLGRTNSYVYLTDYGYAVQLGEAAAKPPSEGVKRITAVEQ</sequence>
<organism evidence="2 3">
    <name type="scientific">Variovorax guangxiensis</name>
    <dbReference type="NCBI Taxonomy" id="1775474"/>
    <lineage>
        <taxon>Bacteria</taxon>
        <taxon>Pseudomonadati</taxon>
        <taxon>Pseudomonadota</taxon>
        <taxon>Betaproteobacteria</taxon>
        <taxon>Burkholderiales</taxon>
        <taxon>Comamonadaceae</taxon>
        <taxon>Variovorax</taxon>
    </lineage>
</organism>
<name>A0A840FN27_9BURK</name>
<protein>
    <recommendedName>
        <fullName evidence="4">Lipoprotein</fullName>
    </recommendedName>
</protein>
<evidence type="ECO:0000256" key="1">
    <source>
        <dbReference type="SAM" id="SignalP"/>
    </source>
</evidence>
<feature type="chain" id="PRO_5032482832" description="Lipoprotein" evidence="1">
    <location>
        <begin position="23"/>
        <end position="458"/>
    </location>
</feature>
<evidence type="ECO:0008006" key="4">
    <source>
        <dbReference type="Google" id="ProtNLM"/>
    </source>
</evidence>
<keyword evidence="1" id="KW-0732">Signal</keyword>
<feature type="signal peptide" evidence="1">
    <location>
        <begin position="1"/>
        <end position="22"/>
    </location>
</feature>
<reference evidence="2 3" key="1">
    <citation type="submission" date="2020-08" db="EMBL/GenBank/DDBJ databases">
        <title>Genomic Encyclopedia of Type Strains, Phase IV (KMG-V): Genome sequencing to study the core and pangenomes of soil and plant-associated prokaryotes.</title>
        <authorList>
            <person name="Whitman W."/>
        </authorList>
    </citation>
    <scope>NUCLEOTIDE SEQUENCE [LARGE SCALE GENOMIC DNA]</scope>
    <source>
        <strain evidence="2 3">34/80</strain>
    </source>
</reference>